<feature type="region of interest" description="Disordered" evidence="1">
    <location>
        <begin position="26"/>
        <end position="47"/>
    </location>
</feature>
<evidence type="ECO:0000256" key="1">
    <source>
        <dbReference type="SAM" id="MobiDB-lite"/>
    </source>
</evidence>
<protein>
    <submittedName>
        <fullName evidence="2">Uncharacterized protein</fullName>
    </submittedName>
</protein>
<feature type="compositionally biased region" description="Basic and acidic residues" evidence="1">
    <location>
        <begin position="28"/>
        <end position="38"/>
    </location>
</feature>
<sequence length="47" mass="4956">MFGDFDTLLGISVGLAPQPIAISSISASEDHISAEKPRSARSRNIQA</sequence>
<gene>
    <name evidence="2" type="ORF">P775_00470</name>
</gene>
<reference evidence="2 3" key="1">
    <citation type="submission" date="2013-09" db="EMBL/GenBank/DDBJ databases">
        <title>Genome sequencing of Phaeobacter antarcticus sp. nov. SM1211.</title>
        <authorList>
            <person name="Zhang X.-Y."/>
            <person name="Liu C."/>
            <person name="Chen X.-L."/>
            <person name="Xie B.-B."/>
            <person name="Qin Q.-L."/>
            <person name="Rong J.-C."/>
            <person name="Zhang Y.-Z."/>
        </authorList>
    </citation>
    <scope>NUCLEOTIDE SEQUENCE [LARGE SCALE GENOMIC DNA]</scope>
    <source>
        <strain evidence="2 3">SM1211</strain>
    </source>
</reference>
<dbReference type="Proteomes" id="UP000231259">
    <property type="component" value="Unassembled WGS sequence"/>
</dbReference>
<name>A0A2G8RL73_9RHOB</name>
<dbReference type="AlphaFoldDB" id="A0A2G8RL73"/>
<proteinExistence type="predicted"/>
<organism evidence="2 3">
    <name type="scientific">Puniceibacterium antarcticum</name>
    <dbReference type="NCBI Taxonomy" id="1206336"/>
    <lineage>
        <taxon>Bacteria</taxon>
        <taxon>Pseudomonadati</taxon>
        <taxon>Pseudomonadota</taxon>
        <taxon>Alphaproteobacteria</taxon>
        <taxon>Rhodobacterales</taxon>
        <taxon>Paracoccaceae</taxon>
        <taxon>Puniceibacterium</taxon>
    </lineage>
</organism>
<keyword evidence="3" id="KW-1185">Reference proteome</keyword>
<dbReference type="EMBL" id="AWWI01000012">
    <property type="protein sequence ID" value="PIL22191.1"/>
    <property type="molecule type" value="Genomic_DNA"/>
</dbReference>
<evidence type="ECO:0000313" key="3">
    <source>
        <dbReference type="Proteomes" id="UP000231259"/>
    </source>
</evidence>
<evidence type="ECO:0000313" key="2">
    <source>
        <dbReference type="EMBL" id="PIL22191.1"/>
    </source>
</evidence>
<dbReference type="RefSeq" id="WP_180287265.1">
    <property type="nucleotide sequence ID" value="NZ_AWWI01000012.1"/>
</dbReference>
<comment type="caution">
    <text evidence="2">The sequence shown here is derived from an EMBL/GenBank/DDBJ whole genome shotgun (WGS) entry which is preliminary data.</text>
</comment>
<accession>A0A2G8RL73</accession>